<dbReference type="InterPro" id="IPR021997">
    <property type="entry name" value="SporV_AA"/>
</dbReference>
<organism evidence="3 4">
    <name type="scientific">Paenibacillus brevis</name>
    <dbReference type="NCBI Taxonomy" id="2841508"/>
    <lineage>
        <taxon>Bacteria</taxon>
        <taxon>Bacillati</taxon>
        <taxon>Bacillota</taxon>
        <taxon>Bacilli</taxon>
        <taxon>Bacillales</taxon>
        <taxon>Paenibacillaceae</taxon>
        <taxon>Paenibacillus</taxon>
    </lineage>
</organism>
<feature type="transmembrane region" description="Helical" evidence="1">
    <location>
        <begin position="106"/>
        <end position="127"/>
    </location>
</feature>
<name>A0ABS6FQW3_9BACL</name>
<reference evidence="3 4" key="1">
    <citation type="submission" date="2021-06" db="EMBL/GenBank/DDBJ databases">
        <authorList>
            <person name="Sun Q."/>
            <person name="Li D."/>
        </authorList>
    </citation>
    <scope>NUCLEOTIDE SEQUENCE [LARGE SCALE GENOMIC DNA]</scope>
    <source>
        <strain evidence="3 4">MSJ-6</strain>
    </source>
</reference>
<keyword evidence="1" id="KW-0812">Transmembrane</keyword>
<keyword evidence="4" id="KW-1185">Reference proteome</keyword>
<evidence type="ECO:0000259" key="2">
    <source>
        <dbReference type="Pfam" id="PF12164"/>
    </source>
</evidence>
<evidence type="ECO:0000313" key="4">
    <source>
        <dbReference type="Proteomes" id="UP000743001"/>
    </source>
</evidence>
<proteinExistence type="predicted"/>
<sequence>MKGVVCLLQGQASVIYVRLRKQVIHPAGAPIRLRDIARILADPSLERELLDMVLSRSEPSDGNRIVIDMLQIISRIKAKHPSVLIEFIGEPHVLVVIQKAPKKPSIVLFVLVWLLLFFGAGLTIMNFHADVSMPEVHIRIVEMITGHRDEHPYLFQVAYSLGIGFGMILFFNHLFKKKWNEEPTPLEVEMYLYQENLNQYVIAEEYEKMRLAESTSTSKGKQP</sequence>
<accession>A0ABS6FQW3</accession>
<dbReference type="EMBL" id="JAHLQJ010000010">
    <property type="protein sequence ID" value="MBU5672620.1"/>
    <property type="molecule type" value="Genomic_DNA"/>
</dbReference>
<protein>
    <submittedName>
        <fullName evidence="3">Stage V sporulation protein AA</fullName>
    </submittedName>
</protein>
<dbReference type="Proteomes" id="UP000743001">
    <property type="component" value="Unassembled WGS sequence"/>
</dbReference>
<dbReference type="Pfam" id="PF12164">
    <property type="entry name" value="SporV_AA"/>
    <property type="match status" value="1"/>
</dbReference>
<keyword evidence="1" id="KW-1133">Transmembrane helix</keyword>
<feature type="transmembrane region" description="Helical" evidence="1">
    <location>
        <begin position="153"/>
        <end position="171"/>
    </location>
</feature>
<evidence type="ECO:0000313" key="3">
    <source>
        <dbReference type="EMBL" id="MBU5672620.1"/>
    </source>
</evidence>
<feature type="domain" description="Stage V sporulation protein AA" evidence="2">
    <location>
        <begin position="15"/>
        <end position="99"/>
    </location>
</feature>
<keyword evidence="1" id="KW-0472">Membrane</keyword>
<evidence type="ECO:0000256" key="1">
    <source>
        <dbReference type="SAM" id="Phobius"/>
    </source>
</evidence>
<comment type="caution">
    <text evidence="3">The sequence shown here is derived from an EMBL/GenBank/DDBJ whole genome shotgun (WGS) entry which is preliminary data.</text>
</comment>
<gene>
    <name evidence="3" type="ORF">KQJ23_12360</name>
</gene>